<sequence>MKGKQNESVSGKRGSKEGRSRKLSVSMKNTSKIGSIGRGRRRNKGSMRRRGIKKENANEGMRYFMMRKMKKTI</sequence>
<evidence type="ECO:0000313" key="2">
    <source>
        <dbReference type="EMBL" id="KAJ6697596.1"/>
    </source>
</evidence>
<reference evidence="2" key="1">
    <citation type="submission" date="2022-11" db="EMBL/GenBank/DDBJ databases">
        <authorList>
            <person name="Hyden B.L."/>
            <person name="Feng K."/>
            <person name="Yates T."/>
            <person name="Jawdy S."/>
            <person name="Smart L.B."/>
            <person name="Muchero W."/>
        </authorList>
    </citation>
    <scope>NUCLEOTIDE SEQUENCE</scope>
    <source>
        <tissue evidence="2">Shoot tip</tissue>
    </source>
</reference>
<dbReference type="AlphaFoldDB" id="A0A9Q0Q0M2"/>
<proteinExistence type="predicted"/>
<accession>A0A9Q0Q0M2</accession>
<reference evidence="2" key="2">
    <citation type="journal article" date="2023" name="Int. J. Mol. Sci.">
        <title>De Novo Assembly and Annotation of 11 Diverse Shrub Willow (Salix) Genomes Reveals Novel Gene Organization in Sex-Linked Regions.</title>
        <authorList>
            <person name="Hyden B."/>
            <person name="Feng K."/>
            <person name="Yates T.B."/>
            <person name="Jawdy S."/>
            <person name="Cereghino C."/>
            <person name="Smart L.B."/>
            <person name="Muchero W."/>
        </authorList>
    </citation>
    <scope>NUCLEOTIDE SEQUENCE [LARGE SCALE GENOMIC DNA]</scope>
    <source>
        <tissue evidence="2">Shoot tip</tissue>
    </source>
</reference>
<evidence type="ECO:0000313" key="3">
    <source>
        <dbReference type="Proteomes" id="UP001151529"/>
    </source>
</evidence>
<feature type="region of interest" description="Disordered" evidence="1">
    <location>
        <begin position="1"/>
        <end position="61"/>
    </location>
</feature>
<dbReference type="Proteomes" id="UP001151529">
    <property type="component" value="Chromosome 19"/>
</dbReference>
<gene>
    <name evidence="2" type="ORF">OIU85_003919</name>
</gene>
<protein>
    <submittedName>
        <fullName evidence="2">Uncharacterized protein</fullName>
    </submittedName>
</protein>
<keyword evidence="3" id="KW-1185">Reference proteome</keyword>
<name>A0A9Q0Q0M2_SALVM</name>
<organism evidence="2 3">
    <name type="scientific">Salix viminalis</name>
    <name type="common">Common osier</name>
    <name type="synonym">Basket willow</name>
    <dbReference type="NCBI Taxonomy" id="40686"/>
    <lineage>
        <taxon>Eukaryota</taxon>
        <taxon>Viridiplantae</taxon>
        <taxon>Streptophyta</taxon>
        <taxon>Embryophyta</taxon>
        <taxon>Tracheophyta</taxon>
        <taxon>Spermatophyta</taxon>
        <taxon>Magnoliopsida</taxon>
        <taxon>eudicotyledons</taxon>
        <taxon>Gunneridae</taxon>
        <taxon>Pentapetalae</taxon>
        <taxon>rosids</taxon>
        <taxon>fabids</taxon>
        <taxon>Malpighiales</taxon>
        <taxon>Salicaceae</taxon>
        <taxon>Saliceae</taxon>
        <taxon>Salix</taxon>
    </lineage>
</organism>
<dbReference type="EMBL" id="JAPFFL010000010">
    <property type="protein sequence ID" value="KAJ6697596.1"/>
    <property type="molecule type" value="Genomic_DNA"/>
</dbReference>
<comment type="caution">
    <text evidence="2">The sequence shown here is derived from an EMBL/GenBank/DDBJ whole genome shotgun (WGS) entry which is preliminary data.</text>
</comment>
<evidence type="ECO:0000256" key="1">
    <source>
        <dbReference type="SAM" id="MobiDB-lite"/>
    </source>
</evidence>
<feature type="compositionally biased region" description="Basic residues" evidence="1">
    <location>
        <begin position="38"/>
        <end position="52"/>
    </location>
</feature>